<dbReference type="PATRIC" id="fig|1088721.3.peg.2825"/>
<proteinExistence type="predicted"/>
<dbReference type="AlphaFoldDB" id="G6EET8"/>
<reference evidence="1 2" key="1">
    <citation type="journal article" date="2012" name="J. Bacteriol.">
        <title>Genome sequence of benzo(a)pyrene-degrading bacterium Novosphingobium pentaromativorans US6-1.</title>
        <authorList>
            <person name="Luo Y.R."/>
            <person name="Kang S.G."/>
            <person name="Kim S.J."/>
            <person name="Kim M.R."/>
            <person name="Li N."/>
            <person name="Lee J.H."/>
            <person name="Kwon K.K."/>
        </authorList>
    </citation>
    <scope>NUCLEOTIDE SEQUENCE [LARGE SCALE GENOMIC DNA]</scope>
    <source>
        <strain evidence="1 2">US6-1</strain>
    </source>
</reference>
<organism evidence="1 2">
    <name type="scientific">Novosphingobium pentaromativorans US6-1</name>
    <dbReference type="NCBI Taxonomy" id="1088721"/>
    <lineage>
        <taxon>Bacteria</taxon>
        <taxon>Pseudomonadati</taxon>
        <taxon>Pseudomonadota</taxon>
        <taxon>Alphaproteobacteria</taxon>
        <taxon>Sphingomonadales</taxon>
        <taxon>Sphingomonadaceae</taxon>
        <taxon>Novosphingobium</taxon>
    </lineage>
</organism>
<gene>
    <name evidence="1" type="ORF">NSU_2859</name>
</gene>
<evidence type="ECO:0000313" key="1">
    <source>
        <dbReference type="EMBL" id="EHJ60153.1"/>
    </source>
</evidence>
<protein>
    <submittedName>
        <fullName evidence="1">Uncharacterized protein</fullName>
    </submittedName>
</protein>
<name>G6EET8_9SPHN</name>
<dbReference type="Proteomes" id="UP000004030">
    <property type="component" value="Unassembled WGS sequence"/>
</dbReference>
<dbReference type="EMBL" id="AGFM01000043">
    <property type="protein sequence ID" value="EHJ60153.1"/>
    <property type="molecule type" value="Genomic_DNA"/>
</dbReference>
<keyword evidence="2" id="KW-1185">Reference proteome</keyword>
<sequence>MPNTTIAAHAARQPDRGLPCCIVNSPRPNMAGYVAAGTLPVNSQDFMDYSR</sequence>
<evidence type="ECO:0000313" key="2">
    <source>
        <dbReference type="Proteomes" id="UP000004030"/>
    </source>
</evidence>
<accession>G6EET8</accession>
<comment type="caution">
    <text evidence="1">The sequence shown here is derived from an EMBL/GenBank/DDBJ whole genome shotgun (WGS) entry which is preliminary data.</text>
</comment>